<feature type="compositionally biased region" description="Basic residues" evidence="3">
    <location>
        <begin position="1078"/>
        <end position="1087"/>
    </location>
</feature>
<evidence type="ECO:0000256" key="3">
    <source>
        <dbReference type="SAM" id="MobiDB-lite"/>
    </source>
</evidence>
<dbReference type="PANTHER" id="PTHR32083">
    <property type="entry name" value="CILIA AND FLAGELLA-ASSOCIATED PROTEIN 58-RELATED"/>
    <property type="match status" value="1"/>
</dbReference>
<dbReference type="InterPro" id="IPR049270">
    <property type="entry name" value="CFAP58_CC"/>
</dbReference>
<sequence>MIRNLHQEQRRISERTRKLMGSLHTLQMDIKHLQDMVKDGISLTFDQEESLYQLRKAREQATNDLAHEVKNISTIRQKMISMSEQIRSTMTSISQTEQRISDMKNKITGLKMQEEANVYRREQLEGHAKELRAVISAKMHGTRQKQEQVNQQRRTIENIEAYCRAQQLNLAKTAKENERLKGEMEQLMEDADVHKSMARAMCKENANLKDEHRRYERDLAKMRREAKRTTAIKNEFAARARAAERTGEELELERRNIRERINEYEAEIASVRAASRIIQSEIEEEKARQNVLTRDTAVRIKSAQGLTEVMVLAEVTGIGLKADVDREITRQQKLEKLRATLSVEAAALLAKSVQVQRKAVGLLGIERTREERIVELKRNLINLEVKLRKAQNLLEGMRQDRNVYFKNLQEAQWGMAELKRTMRMSNFEVGGLKNDLESKAAALAAEAAEAEKSAQEREALEDEIAGLTYQCKLGNGYVARQLEEQERLEAIVREATQERDEERKHLEAVVQDRDKLAARFAEQARELRRETAQLDALRTASESRRLRAIRLTSMLLKAKTRLSALEKELSRPVRVHRWRGLQAHDPTRMELLRMIAKAQRSLHDTVERERAAEDSIREHEELYVRLRRVEGQMGSPAEAAEVAASCREALKEKCRTYRHIGREIAVYVARCRETRHAVDVLNRRAAETNEKYLAGRLRQQDGGDVDNTSRLPAGNVAAAGAGVQLKCGVAEEYRQNGEAGRRQSPSLVRAVASAVAVPLAIVVPLPRVPAARRRALLGVILGKLALGGRGWELCHSTPQSGEFALGPHPNTTTKKTSFPFPPSAALRYLPFPPPSAARRAALGRLPRHPWPPAAPPLAVHRAIFDRFRPPAAPPTVPPSAARRAAHRAALGCPSHRLRPPAVSSPTAFGRLAPALLQLRIMDLSKVEILDADGSSSAALHSPDGMQMAQPASCTALAAKINSAQALQPCTLIWEVHVARLPLLRIKRGPTEGRTRDLPYPGGTLYQLSYLPYSPSVWLALQSRSNTLPRARHLRHCCQWGSATRATTIGGTKVELGTFPIPEGRSEPPLTDAMEGGRRARGGGRRAQGKGEGRRAKGGGGGGIEGRTAPEPGDDQ</sequence>
<gene>
    <name evidence="5" type="ORF">BJ554DRAFT_5505</name>
</gene>
<proteinExistence type="predicted"/>
<comment type="caution">
    <text evidence="5">The sequence shown here is derived from an EMBL/GenBank/DDBJ whole genome shotgun (WGS) entry which is preliminary data.</text>
</comment>
<evidence type="ECO:0000256" key="1">
    <source>
        <dbReference type="ARBA" id="ARBA00023054"/>
    </source>
</evidence>
<dbReference type="Proteomes" id="UP000673691">
    <property type="component" value="Unassembled WGS sequence"/>
</dbReference>
<feature type="region of interest" description="Disordered" evidence="3">
    <location>
        <begin position="1054"/>
        <end position="1115"/>
    </location>
</feature>
<dbReference type="OrthoDB" id="264785at2759"/>
<keyword evidence="6" id="KW-1185">Reference proteome</keyword>
<evidence type="ECO:0000259" key="4">
    <source>
        <dbReference type="Pfam" id="PF21771"/>
    </source>
</evidence>
<dbReference type="GO" id="GO:0005856">
    <property type="term" value="C:cytoskeleton"/>
    <property type="evidence" value="ECO:0007669"/>
    <property type="project" value="TreeGrafter"/>
</dbReference>
<feature type="coiled-coil region" evidence="2">
    <location>
        <begin position="433"/>
        <end position="540"/>
    </location>
</feature>
<evidence type="ECO:0000313" key="6">
    <source>
        <dbReference type="Proteomes" id="UP000673691"/>
    </source>
</evidence>
<feature type="coiled-coil region" evidence="2">
    <location>
        <begin position="373"/>
        <end position="400"/>
    </location>
</feature>
<evidence type="ECO:0000256" key="2">
    <source>
        <dbReference type="SAM" id="Coils"/>
    </source>
</evidence>
<feature type="domain" description="Cilia- and flagella-associated protein 58 central coiled coil" evidence="4">
    <location>
        <begin position="287"/>
        <end position="527"/>
    </location>
</feature>
<keyword evidence="1 2" id="KW-0175">Coiled coil</keyword>
<dbReference type="AlphaFoldDB" id="A0A8H8A282"/>
<reference evidence="5 6" key="1">
    <citation type="journal article" name="Sci. Rep.">
        <title>Genome-scale phylogenetic analyses confirm Olpidium as the closest living zoosporic fungus to the non-flagellated, terrestrial fungi.</title>
        <authorList>
            <person name="Chang Y."/>
            <person name="Rochon D."/>
            <person name="Sekimoto S."/>
            <person name="Wang Y."/>
            <person name="Chovatia M."/>
            <person name="Sandor L."/>
            <person name="Salamov A."/>
            <person name="Grigoriev I.V."/>
            <person name="Stajich J.E."/>
            <person name="Spatafora J.W."/>
        </authorList>
    </citation>
    <scope>NUCLEOTIDE SEQUENCE [LARGE SCALE GENOMIC DNA]</scope>
    <source>
        <strain evidence="5">S191</strain>
    </source>
</reference>
<feature type="coiled-coil region" evidence="2">
    <location>
        <begin position="163"/>
        <end position="281"/>
    </location>
</feature>
<name>A0A8H8A282_9FUNG</name>
<dbReference type="PANTHER" id="PTHR32083:SF0">
    <property type="entry name" value="CILIA AND FLAGELLA-ASSOCIATED PROTEIN 58"/>
    <property type="match status" value="1"/>
</dbReference>
<accession>A0A8H8A282</accession>
<protein>
    <recommendedName>
        <fullName evidence="4">Cilia- and flagella-associated protein 58 central coiled coil domain-containing protein</fullName>
    </recommendedName>
</protein>
<organism evidence="5 6">
    <name type="scientific">Olpidium bornovanus</name>
    <dbReference type="NCBI Taxonomy" id="278681"/>
    <lineage>
        <taxon>Eukaryota</taxon>
        <taxon>Fungi</taxon>
        <taxon>Fungi incertae sedis</taxon>
        <taxon>Olpidiomycota</taxon>
        <taxon>Olpidiomycotina</taxon>
        <taxon>Olpidiomycetes</taxon>
        <taxon>Olpidiales</taxon>
        <taxon>Olpidiaceae</taxon>
        <taxon>Olpidium</taxon>
    </lineage>
</organism>
<dbReference type="Pfam" id="PF21771">
    <property type="entry name" value="CFAP58_CC"/>
    <property type="match status" value="1"/>
</dbReference>
<evidence type="ECO:0000313" key="5">
    <source>
        <dbReference type="EMBL" id="KAG5463669.1"/>
    </source>
</evidence>
<dbReference type="EMBL" id="JAEFCI010000267">
    <property type="protein sequence ID" value="KAG5463669.1"/>
    <property type="molecule type" value="Genomic_DNA"/>
</dbReference>